<keyword evidence="2" id="KW-0808">Transferase</keyword>
<comment type="caution">
    <text evidence="2">The sequence shown here is derived from an EMBL/GenBank/DDBJ whole genome shotgun (WGS) entry which is preliminary data.</text>
</comment>
<dbReference type="GO" id="GO:0008168">
    <property type="term" value="F:methyltransferase activity"/>
    <property type="evidence" value="ECO:0007669"/>
    <property type="project" value="UniProtKB-KW"/>
</dbReference>
<organism evidence="2 3">
    <name type="scientific">Aspergillus kawachii</name>
    <name type="common">White koji mold</name>
    <name type="synonym">Aspergillus awamori var. kawachi</name>
    <dbReference type="NCBI Taxonomy" id="1069201"/>
    <lineage>
        <taxon>Eukaryota</taxon>
        <taxon>Fungi</taxon>
        <taxon>Dikarya</taxon>
        <taxon>Ascomycota</taxon>
        <taxon>Pezizomycotina</taxon>
        <taxon>Eurotiomycetes</taxon>
        <taxon>Eurotiomycetidae</taxon>
        <taxon>Eurotiales</taxon>
        <taxon>Aspergillaceae</taxon>
        <taxon>Aspergillus</taxon>
        <taxon>Aspergillus subgen. Circumdati</taxon>
    </lineage>
</organism>
<feature type="compositionally biased region" description="Basic and acidic residues" evidence="1">
    <location>
        <begin position="32"/>
        <end position="44"/>
    </location>
</feature>
<dbReference type="GO" id="GO:0032259">
    <property type="term" value="P:methylation"/>
    <property type="evidence" value="ECO:0007669"/>
    <property type="project" value="UniProtKB-KW"/>
</dbReference>
<feature type="region of interest" description="Disordered" evidence="1">
    <location>
        <begin position="25"/>
        <end position="134"/>
    </location>
</feature>
<sequence>MAALPDSAAKCRHLVSASASHVTRILPHPIGKKSENKPEKEQAAKLKPASATNDSIGMITPPRQVTLSPSSPRPSDTAESRSSTRLNRTGQVPSVRSNSFTLNTFHTAINSKPSSPARGVADRSNSGSALFSCT</sequence>
<reference evidence="2 3" key="1">
    <citation type="journal article" date="2016" name="DNA Res.">
        <title>Genome sequence of Aspergillus luchuensis NBRC 4314.</title>
        <authorList>
            <person name="Yamada O."/>
            <person name="Machida M."/>
            <person name="Hosoyama A."/>
            <person name="Goto M."/>
            <person name="Takahashi T."/>
            <person name="Futagami T."/>
            <person name="Yamagata Y."/>
            <person name="Takeuchi M."/>
            <person name="Kobayashi T."/>
            <person name="Koike H."/>
            <person name="Abe K."/>
            <person name="Asai K."/>
            <person name="Arita M."/>
            <person name="Fujita N."/>
            <person name="Fukuda K."/>
            <person name="Higa K."/>
            <person name="Horikawa H."/>
            <person name="Ishikawa T."/>
            <person name="Jinno K."/>
            <person name="Kato Y."/>
            <person name="Kirimura K."/>
            <person name="Mizutani O."/>
            <person name="Nakasone K."/>
            <person name="Sano M."/>
            <person name="Shiraishi Y."/>
            <person name="Tsukahara M."/>
            <person name="Gomi K."/>
        </authorList>
    </citation>
    <scope>NUCLEOTIDE SEQUENCE [LARGE SCALE GENOMIC DNA]</scope>
    <source>
        <strain evidence="2 3">RIB 2604</strain>
    </source>
</reference>
<proteinExistence type="predicted"/>
<evidence type="ECO:0000313" key="2">
    <source>
        <dbReference type="EMBL" id="GAT19532.1"/>
    </source>
</evidence>
<feature type="compositionally biased region" description="Polar residues" evidence="1">
    <location>
        <begin position="80"/>
        <end position="114"/>
    </location>
</feature>
<dbReference type="AlphaFoldDB" id="A0A146F0Q7"/>
<keyword evidence="2" id="KW-0489">Methyltransferase</keyword>
<reference evidence="3" key="2">
    <citation type="submission" date="2016-02" db="EMBL/GenBank/DDBJ databases">
        <title>Genome sequencing of Aspergillus luchuensis NBRC 4314.</title>
        <authorList>
            <person name="Yamada O."/>
        </authorList>
    </citation>
    <scope>NUCLEOTIDE SEQUENCE [LARGE SCALE GENOMIC DNA]</scope>
    <source>
        <strain evidence="3">RIB 2604</strain>
    </source>
</reference>
<dbReference type="EMBL" id="BCWF01000006">
    <property type="protein sequence ID" value="GAT19532.1"/>
    <property type="molecule type" value="Genomic_DNA"/>
</dbReference>
<accession>A0A146F0Q7</accession>
<feature type="compositionally biased region" description="Polar residues" evidence="1">
    <location>
        <begin position="123"/>
        <end position="134"/>
    </location>
</feature>
<dbReference type="Proteomes" id="UP000075230">
    <property type="component" value="Unassembled WGS sequence"/>
</dbReference>
<gene>
    <name evidence="2" type="ORF">RIB2604_00601100</name>
</gene>
<evidence type="ECO:0000313" key="3">
    <source>
        <dbReference type="Proteomes" id="UP000075230"/>
    </source>
</evidence>
<evidence type="ECO:0000256" key="1">
    <source>
        <dbReference type="SAM" id="MobiDB-lite"/>
    </source>
</evidence>
<name>A0A146F0Q7_ASPKA</name>
<feature type="compositionally biased region" description="Polar residues" evidence="1">
    <location>
        <begin position="63"/>
        <end position="74"/>
    </location>
</feature>
<protein>
    <submittedName>
        <fullName evidence="2">Phosphatidylethanolamine methyltransferase</fullName>
    </submittedName>
</protein>